<evidence type="ECO:0000313" key="1">
    <source>
        <dbReference type="EMBL" id="MBU9358907.1"/>
    </source>
</evidence>
<dbReference type="EMBL" id="JAHPMX010000012">
    <property type="protein sequence ID" value="MBU9358907.1"/>
    <property type="molecule type" value="Genomic_DNA"/>
</dbReference>
<dbReference type="AlphaFoldDB" id="A0AAP2MQZ6"/>
<dbReference type="Proteomes" id="UP001196915">
    <property type="component" value="Unassembled WGS sequence"/>
</dbReference>
<gene>
    <name evidence="1" type="ORF">KTE52_21455</name>
</gene>
<name>A0AAP2MQZ6_9BURK</name>
<sequence>MQMSDRQLIVVPPAELRDVWPSIRQQFDEIPMSDGAIPEEVFLACANGSAVLCLLFVDGERVGWMVNHLIGRDFHIWLLWARNGFDVMSVFRADLMQMARTAGARMLTFGSSRRGWEKVAGHHGFKMRSTTYECPLDDLTAQ</sequence>
<comment type="caution">
    <text evidence="1">The sequence shown here is derived from an EMBL/GenBank/DDBJ whole genome shotgun (WGS) entry which is preliminary data.</text>
</comment>
<organism evidence="1 2">
    <name type="scientific">Burkholderia multivorans</name>
    <dbReference type="NCBI Taxonomy" id="87883"/>
    <lineage>
        <taxon>Bacteria</taxon>
        <taxon>Pseudomonadati</taxon>
        <taxon>Pseudomonadota</taxon>
        <taxon>Betaproteobacteria</taxon>
        <taxon>Burkholderiales</taxon>
        <taxon>Burkholderiaceae</taxon>
        <taxon>Burkholderia</taxon>
        <taxon>Burkholderia cepacia complex</taxon>
    </lineage>
</organism>
<accession>A0AAP2MQZ6</accession>
<proteinExistence type="predicted"/>
<evidence type="ECO:0000313" key="2">
    <source>
        <dbReference type="Proteomes" id="UP001196915"/>
    </source>
</evidence>
<reference evidence="1" key="1">
    <citation type="submission" date="2021-06" db="EMBL/GenBank/DDBJ databases">
        <title>A collection of bacterial strains from the Burkholderia cepacia Research Laboratory and Repository.</title>
        <authorList>
            <person name="Lipuma J."/>
            <person name="Spilker T."/>
        </authorList>
    </citation>
    <scope>NUCLEOTIDE SEQUENCE</scope>
    <source>
        <strain evidence="1">AU37435</strain>
    </source>
</reference>
<protein>
    <submittedName>
        <fullName evidence="1">Uncharacterized protein</fullName>
    </submittedName>
</protein>